<name>A0A5E4QP96_9NEOP</name>
<dbReference type="Proteomes" id="UP000324832">
    <property type="component" value="Unassembled WGS sequence"/>
</dbReference>
<keyword evidence="2" id="KW-1185">Reference proteome</keyword>
<proteinExistence type="predicted"/>
<evidence type="ECO:0000313" key="1">
    <source>
        <dbReference type="EMBL" id="VVD00090.1"/>
    </source>
</evidence>
<reference evidence="1 2" key="1">
    <citation type="submission" date="2017-07" db="EMBL/GenBank/DDBJ databases">
        <authorList>
            <person name="Talla V."/>
            <person name="Backstrom N."/>
        </authorList>
    </citation>
    <scope>NUCLEOTIDE SEQUENCE [LARGE SCALE GENOMIC DNA]</scope>
</reference>
<organism evidence="1 2">
    <name type="scientific">Leptidea sinapis</name>
    <dbReference type="NCBI Taxonomy" id="189913"/>
    <lineage>
        <taxon>Eukaryota</taxon>
        <taxon>Metazoa</taxon>
        <taxon>Ecdysozoa</taxon>
        <taxon>Arthropoda</taxon>
        <taxon>Hexapoda</taxon>
        <taxon>Insecta</taxon>
        <taxon>Pterygota</taxon>
        <taxon>Neoptera</taxon>
        <taxon>Endopterygota</taxon>
        <taxon>Lepidoptera</taxon>
        <taxon>Glossata</taxon>
        <taxon>Ditrysia</taxon>
        <taxon>Papilionoidea</taxon>
        <taxon>Pieridae</taxon>
        <taxon>Dismorphiinae</taxon>
        <taxon>Leptidea</taxon>
    </lineage>
</organism>
<dbReference type="AlphaFoldDB" id="A0A5E4QP96"/>
<gene>
    <name evidence="1" type="ORF">LSINAPIS_LOCUS10799</name>
</gene>
<accession>A0A5E4QP96</accession>
<evidence type="ECO:0000313" key="2">
    <source>
        <dbReference type="Proteomes" id="UP000324832"/>
    </source>
</evidence>
<dbReference type="EMBL" id="FZQP02004445">
    <property type="protein sequence ID" value="VVD00090.1"/>
    <property type="molecule type" value="Genomic_DNA"/>
</dbReference>
<sequence>MPSPRTALSSMPTRATHAFAHPIHTLNDALATSSYDLPTVREQDGQRFSSIRFRRTKIEITSREQNNNIYA</sequence>
<protein>
    <submittedName>
        <fullName evidence="1">Uncharacterized protein</fullName>
    </submittedName>
</protein>